<keyword evidence="3 5" id="KW-0238">DNA-binding</keyword>
<dbReference type="Gene3D" id="3.40.50.300">
    <property type="entry name" value="P-loop containing nucleotide triphosphate hydrolases"/>
    <property type="match status" value="1"/>
</dbReference>
<dbReference type="InterPro" id="IPR016032">
    <property type="entry name" value="Sig_transdc_resp-reg_C-effctor"/>
</dbReference>
<dbReference type="AlphaFoldDB" id="A0A918E9Z1"/>
<dbReference type="GO" id="GO:0006355">
    <property type="term" value="P:regulation of DNA-templated transcription"/>
    <property type="evidence" value="ECO:0007669"/>
    <property type="project" value="InterPro"/>
</dbReference>
<dbReference type="InterPro" id="IPR036388">
    <property type="entry name" value="WH-like_DNA-bd_sf"/>
</dbReference>
<dbReference type="GO" id="GO:0000160">
    <property type="term" value="P:phosphorelay signal transduction system"/>
    <property type="evidence" value="ECO:0007669"/>
    <property type="project" value="InterPro"/>
</dbReference>
<gene>
    <name evidence="7" type="ORF">GCM10012278_88490</name>
</gene>
<evidence type="ECO:0000313" key="7">
    <source>
        <dbReference type="EMBL" id="GGP17978.1"/>
    </source>
</evidence>
<dbReference type="InterPro" id="IPR051677">
    <property type="entry name" value="AfsR-DnrI-RedD_regulator"/>
</dbReference>
<dbReference type="CDD" id="cd15831">
    <property type="entry name" value="BTAD"/>
    <property type="match status" value="1"/>
</dbReference>
<dbReference type="SMART" id="SM01043">
    <property type="entry name" value="BTAD"/>
    <property type="match status" value="1"/>
</dbReference>
<evidence type="ECO:0000256" key="5">
    <source>
        <dbReference type="PROSITE-ProRule" id="PRU01091"/>
    </source>
</evidence>
<comment type="caution">
    <text evidence="7">The sequence shown here is derived from an EMBL/GenBank/DDBJ whole genome shotgun (WGS) entry which is preliminary data.</text>
</comment>
<proteinExistence type="inferred from homology"/>
<dbReference type="InterPro" id="IPR001867">
    <property type="entry name" value="OmpR/PhoB-type_DNA-bd"/>
</dbReference>
<dbReference type="Pfam" id="PF00486">
    <property type="entry name" value="Trans_reg_C"/>
    <property type="match status" value="1"/>
</dbReference>
<organism evidence="7 8">
    <name type="scientific">Nonomuraea glycinis</name>
    <dbReference type="NCBI Taxonomy" id="2047744"/>
    <lineage>
        <taxon>Bacteria</taxon>
        <taxon>Bacillati</taxon>
        <taxon>Actinomycetota</taxon>
        <taxon>Actinomycetes</taxon>
        <taxon>Streptosporangiales</taxon>
        <taxon>Streptosporangiaceae</taxon>
        <taxon>Nonomuraea</taxon>
    </lineage>
</organism>
<sequence length="1043" mass="110968">MAGDCLRLEILGPPRIWRDDVERDPGPRQQAYLLAVLLARAGQPVSTADLIDLIWEDDVPASAINVIHKYIGALRRVLEPELPARATGAYLHRRGTSYLFNAGPGTLDLIAFRDLVATARTEHPERALDHYITALGHWKGSAGSGLSHRTAGIPIFAALDAEFFDVCVTAAGLAVELGRTERVLSTLQLATSIAPLHEPLQASLVTALGAAGHQAEALAVFRTVRTRLDEELGIDPGRALQAAHEQVLKQAAAGPDRAIRDEPPTSGGLVGRADELVTLRRTLGPALAGGSGIGVVEGEPGVGKTRLLEEIAAEADRQGALVVWGRCLDGDGMPSMWPWVQAIGALLDDLTVPEQEKWHTGELGRLVEPPDDAGAVPMIPDSASRFRLFEQVVTVISESSARRPVLLIIDDLQWADIASLQLFGHVAARLPAGTAVMGALRDRAPAPGSELSRTLAAVSRVSGHRRVRLGPLAPGEAVELVRLETGLDPDLDAARSIHARTAGNPFFIRELSRMLADNGALSEAAAVHEAVPATVRDIVIDRMSGLDTGTRDLLRIAALIGRDIDLGLLARAAHLEVESCLDRLEPAAALGMIEPAPDNPYSLHFAHDLVRESVAATAPTPRTGRLHLQIADALEIAAAGGEPTAERLAHHLWAAGPLADPARTAGALVRAGRSAAAKSALEAAERHLQSAAQVARTAGLPELELSALSQLTAVLGMRSMYGFASLAQLERAERLARGLGREVEAASFLYSRWAAHAQAIELDRSGPLARRLLEAGEASADPFVSASGLQAWGIYQWHLGDIGQAYRYLSRSKAVVLDLARHDEDPVRHDLLLIMIGLLAEVTALHGDLGAAREMLGMLERTAGDDPYVLTIWATFAARIASLTGDPAEALRVTELGIAADPGQSFAYLGTYQRLARCWALTMTGDGPARATAEAERIIAADLLDPPRSCVATWFGLLGEMRLANGDTVAAAAALDRADLCLDAYGQRYPEGLVLLQRARLLQARGAPVAAVRSAGEQARELSTTRGAHLFARRAETFLAGLG</sequence>
<evidence type="ECO:0000256" key="1">
    <source>
        <dbReference type="ARBA" id="ARBA00005820"/>
    </source>
</evidence>
<keyword evidence="8" id="KW-1185">Reference proteome</keyword>
<feature type="DNA-binding region" description="OmpR/PhoB-type" evidence="5">
    <location>
        <begin position="1"/>
        <end position="102"/>
    </location>
</feature>
<dbReference type="Proteomes" id="UP000660745">
    <property type="component" value="Unassembled WGS sequence"/>
</dbReference>
<dbReference type="Pfam" id="PF03704">
    <property type="entry name" value="BTAD"/>
    <property type="match status" value="1"/>
</dbReference>
<keyword evidence="2" id="KW-0805">Transcription regulation</keyword>
<dbReference type="RefSeq" id="WP_189144780.1">
    <property type="nucleotide sequence ID" value="NZ_BMNK01000027.1"/>
</dbReference>
<dbReference type="Gene3D" id="1.10.10.10">
    <property type="entry name" value="Winged helix-like DNA-binding domain superfamily/Winged helix DNA-binding domain"/>
    <property type="match status" value="1"/>
</dbReference>
<feature type="domain" description="OmpR/PhoB-type" evidence="6">
    <location>
        <begin position="1"/>
        <end position="102"/>
    </location>
</feature>
<dbReference type="InterPro" id="IPR011990">
    <property type="entry name" value="TPR-like_helical_dom_sf"/>
</dbReference>
<reference evidence="7" key="2">
    <citation type="submission" date="2020-09" db="EMBL/GenBank/DDBJ databases">
        <authorList>
            <person name="Sun Q."/>
            <person name="Zhou Y."/>
        </authorList>
    </citation>
    <scope>NUCLEOTIDE SEQUENCE</scope>
    <source>
        <strain evidence="7">CGMCC 4.7430</strain>
    </source>
</reference>
<dbReference type="EMBL" id="BMNK01000027">
    <property type="protein sequence ID" value="GGP17978.1"/>
    <property type="molecule type" value="Genomic_DNA"/>
</dbReference>
<dbReference type="SMART" id="SM00862">
    <property type="entry name" value="Trans_reg_C"/>
    <property type="match status" value="1"/>
</dbReference>
<dbReference type="PANTHER" id="PTHR35807">
    <property type="entry name" value="TRANSCRIPTIONAL REGULATOR REDD-RELATED"/>
    <property type="match status" value="1"/>
</dbReference>
<dbReference type="Gene3D" id="1.25.40.10">
    <property type="entry name" value="Tetratricopeptide repeat domain"/>
    <property type="match status" value="1"/>
</dbReference>
<evidence type="ECO:0000313" key="8">
    <source>
        <dbReference type="Proteomes" id="UP000660745"/>
    </source>
</evidence>
<reference evidence="7" key="1">
    <citation type="journal article" date="2014" name="Int. J. Syst. Evol. Microbiol.">
        <title>Complete genome sequence of Corynebacterium casei LMG S-19264T (=DSM 44701T), isolated from a smear-ripened cheese.</title>
        <authorList>
            <consortium name="US DOE Joint Genome Institute (JGI-PGF)"/>
            <person name="Walter F."/>
            <person name="Albersmeier A."/>
            <person name="Kalinowski J."/>
            <person name="Ruckert C."/>
        </authorList>
    </citation>
    <scope>NUCLEOTIDE SEQUENCE</scope>
    <source>
        <strain evidence="7">CGMCC 4.7430</strain>
    </source>
</reference>
<dbReference type="Pfam" id="PF13191">
    <property type="entry name" value="AAA_16"/>
    <property type="match status" value="1"/>
</dbReference>
<dbReference type="SUPFAM" id="SSF46894">
    <property type="entry name" value="C-terminal effector domain of the bipartite response regulators"/>
    <property type="match status" value="1"/>
</dbReference>
<evidence type="ECO:0000259" key="6">
    <source>
        <dbReference type="PROSITE" id="PS51755"/>
    </source>
</evidence>
<dbReference type="PROSITE" id="PS51755">
    <property type="entry name" value="OMPR_PHOB"/>
    <property type="match status" value="1"/>
</dbReference>
<evidence type="ECO:0000256" key="4">
    <source>
        <dbReference type="ARBA" id="ARBA00023163"/>
    </source>
</evidence>
<dbReference type="InterPro" id="IPR027417">
    <property type="entry name" value="P-loop_NTPase"/>
</dbReference>
<evidence type="ECO:0000256" key="2">
    <source>
        <dbReference type="ARBA" id="ARBA00023015"/>
    </source>
</evidence>
<dbReference type="InterPro" id="IPR041664">
    <property type="entry name" value="AAA_16"/>
</dbReference>
<name>A0A918E9Z1_9ACTN</name>
<dbReference type="GO" id="GO:0003677">
    <property type="term" value="F:DNA binding"/>
    <property type="evidence" value="ECO:0007669"/>
    <property type="project" value="UniProtKB-UniRule"/>
</dbReference>
<dbReference type="InterPro" id="IPR005158">
    <property type="entry name" value="BTAD"/>
</dbReference>
<dbReference type="PANTHER" id="PTHR35807:SF1">
    <property type="entry name" value="TRANSCRIPTIONAL REGULATOR REDD"/>
    <property type="match status" value="1"/>
</dbReference>
<protein>
    <recommendedName>
        <fullName evidence="6">OmpR/PhoB-type domain-containing protein</fullName>
    </recommendedName>
</protein>
<comment type="similarity">
    <text evidence="1">Belongs to the AfsR/DnrI/RedD regulatory family.</text>
</comment>
<dbReference type="SUPFAM" id="SSF48452">
    <property type="entry name" value="TPR-like"/>
    <property type="match status" value="1"/>
</dbReference>
<accession>A0A918E9Z1</accession>
<dbReference type="SUPFAM" id="SSF52540">
    <property type="entry name" value="P-loop containing nucleoside triphosphate hydrolases"/>
    <property type="match status" value="1"/>
</dbReference>
<keyword evidence="4" id="KW-0804">Transcription</keyword>
<evidence type="ECO:0000256" key="3">
    <source>
        <dbReference type="ARBA" id="ARBA00023125"/>
    </source>
</evidence>